<gene>
    <name evidence="1" type="ORF">DSOL_4301</name>
</gene>
<dbReference type="EMBL" id="MLBF01000049">
    <property type="protein sequence ID" value="OLN27942.1"/>
    <property type="molecule type" value="Genomic_DNA"/>
</dbReference>
<proteinExistence type="predicted"/>
<protein>
    <submittedName>
        <fullName evidence="1">Uncharacterized protein</fullName>
    </submittedName>
</protein>
<comment type="caution">
    <text evidence="1">The sequence shown here is derived from an EMBL/GenBank/DDBJ whole genome shotgun (WGS) entry which is preliminary data.</text>
</comment>
<dbReference type="AlphaFoldDB" id="A0A1Q8QKW8"/>
<reference evidence="1 2" key="1">
    <citation type="submission" date="2016-09" db="EMBL/GenBank/DDBJ databases">
        <title>Complete genome of Desulfosporosinus sp. OL.</title>
        <authorList>
            <person name="Mardanov A."/>
            <person name="Beletsky A."/>
            <person name="Panova A."/>
            <person name="Karnachuk O."/>
            <person name="Ravin N."/>
        </authorList>
    </citation>
    <scope>NUCLEOTIDE SEQUENCE [LARGE SCALE GENOMIC DNA]</scope>
    <source>
        <strain evidence="1 2">OL</strain>
    </source>
</reference>
<evidence type="ECO:0000313" key="1">
    <source>
        <dbReference type="EMBL" id="OLN27942.1"/>
    </source>
</evidence>
<keyword evidence="2" id="KW-1185">Reference proteome</keyword>
<sequence length="37" mass="4145">MNKDILKSAISGIKASGEFKKKVSRLMMEKSFPKTSK</sequence>
<dbReference type="STRING" id="1888891.DSOL_4301"/>
<name>A0A1Q8QKW8_9FIRM</name>
<evidence type="ECO:0000313" key="2">
    <source>
        <dbReference type="Proteomes" id="UP000186102"/>
    </source>
</evidence>
<organism evidence="1 2">
    <name type="scientific">Desulfosporosinus metallidurans</name>
    <dbReference type="NCBI Taxonomy" id="1888891"/>
    <lineage>
        <taxon>Bacteria</taxon>
        <taxon>Bacillati</taxon>
        <taxon>Bacillota</taxon>
        <taxon>Clostridia</taxon>
        <taxon>Eubacteriales</taxon>
        <taxon>Desulfitobacteriaceae</taxon>
        <taxon>Desulfosporosinus</taxon>
    </lineage>
</organism>
<dbReference type="Proteomes" id="UP000186102">
    <property type="component" value="Unassembled WGS sequence"/>
</dbReference>
<accession>A0A1Q8QKW8</accession>